<evidence type="ECO:0000256" key="1">
    <source>
        <dbReference type="ARBA" id="ARBA00010617"/>
    </source>
</evidence>
<keyword evidence="2" id="KW-0408">Iron</keyword>
<keyword evidence="4" id="KW-1185">Reference proteome</keyword>
<accession>A0ABY4PK68</accession>
<dbReference type="InterPro" id="IPR001128">
    <property type="entry name" value="Cyt_P450"/>
</dbReference>
<dbReference type="InterPro" id="IPR036396">
    <property type="entry name" value="Cyt_P450_sf"/>
</dbReference>
<dbReference type="EMBL" id="CP097289">
    <property type="protein sequence ID" value="UQT54122.1"/>
    <property type="molecule type" value="Genomic_DNA"/>
</dbReference>
<evidence type="ECO:0000256" key="2">
    <source>
        <dbReference type="RuleBase" id="RU000461"/>
    </source>
</evidence>
<dbReference type="Pfam" id="PF00067">
    <property type="entry name" value="p450"/>
    <property type="match status" value="2"/>
</dbReference>
<dbReference type="Proteomes" id="UP000829992">
    <property type="component" value="Chromosome"/>
</dbReference>
<sequence>MSDLTPPQVTLLDPRDLVVAEGRGLRDQGPVVRVRLTGDVEVWATGDHATAREVLTHPDFRKNPAHWQAYTDGEVPDSWPLLELITLSGMLNADGDDHTRLRKLVGKAFTPPRIEALRPRVEEIVGGLIDDLAAVAGPVDLREAFALPLPMAIICSLFGLDLDKSEQLADNFAALHDESRADEAPAGKAGLVSVIGELIAEKTAAPGDDLTSALISAHADGQGSLSQKELTETLLLFLFAGHETTANLIGNAVLNMVGHPEQLALARESESWPAVVDETLRRDSPVRTVMFYYAAKDVTLSGTRIKAGEAVVIHVAATGRDPRQFGPTAEEFDVLRQAAASHLGFSHGIHYCIGAPLAKMMGTAALRALHGRFDVELVGEPVPVASYSSNAARALPALLRDRAPAGTR</sequence>
<evidence type="ECO:0000313" key="4">
    <source>
        <dbReference type="Proteomes" id="UP000829992"/>
    </source>
</evidence>
<keyword evidence="2" id="KW-0560">Oxidoreductase</keyword>
<dbReference type="Gene3D" id="1.10.630.10">
    <property type="entry name" value="Cytochrome P450"/>
    <property type="match status" value="1"/>
</dbReference>
<keyword evidence="2" id="KW-0349">Heme</keyword>
<dbReference type="InterPro" id="IPR002397">
    <property type="entry name" value="Cyt_P450_B"/>
</dbReference>
<reference evidence="3 4" key="1">
    <citation type="submission" date="2022-05" db="EMBL/GenBank/DDBJ databases">
        <authorList>
            <person name="Zhou X."/>
            <person name="Li K."/>
            <person name="Man Y."/>
        </authorList>
    </citation>
    <scope>NUCLEOTIDE SEQUENCE [LARGE SCALE GENOMIC DNA]</scope>
    <source>
        <strain evidence="3 4">MS405</strain>
    </source>
</reference>
<keyword evidence="2" id="KW-0503">Monooxygenase</keyword>
<dbReference type="PANTHER" id="PTHR46696">
    <property type="entry name" value="P450, PUTATIVE (EUROFUNG)-RELATED"/>
    <property type="match status" value="1"/>
</dbReference>
<protein>
    <submittedName>
        <fullName evidence="3">Cytochrome P450</fullName>
    </submittedName>
</protein>
<dbReference type="SUPFAM" id="SSF48264">
    <property type="entry name" value="Cytochrome P450"/>
    <property type="match status" value="1"/>
</dbReference>
<proteinExistence type="inferred from homology"/>
<evidence type="ECO:0000313" key="3">
    <source>
        <dbReference type="EMBL" id="UQT54122.1"/>
    </source>
</evidence>
<name>A0ABY4PK68_9ACTN</name>
<dbReference type="RefSeq" id="WP_249585620.1">
    <property type="nucleotide sequence ID" value="NZ_BAAAQL010000002.1"/>
</dbReference>
<dbReference type="PROSITE" id="PS00086">
    <property type="entry name" value="CYTOCHROME_P450"/>
    <property type="match status" value="1"/>
</dbReference>
<dbReference type="PANTHER" id="PTHR46696:SF1">
    <property type="entry name" value="CYTOCHROME P450 YJIB-RELATED"/>
    <property type="match status" value="1"/>
</dbReference>
<organism evidence="3 4">
    <name type="scientific">Streptomyces durmitorensis</name>
    <dbReference type="NCBI Taxonomy" id="319947"/>
    <lineage>
        <taxon>Bacteria</taxon>
        <taxon>Bacillati</taxon>
        <taxon>Actinomycetota</taxon>
        <taxon>Actinomycetes</taxon>
        <taxon>Kitasatosporales</taxon>
        <taxon>Streptomycetaceae</taxon>
        <taxon>Streptomyces</taxon>
    </lineage>
</organism>
<dbReference type="CDD" id="cd11029">
    <property type="entry name" value="CYP107-like"/>
    <property type="match status" value="1"/>
</dbReference>
<dbReference type="InterPro" id="IPR017972">
    <property type="entry name" value="Cyt_P450_CS"/>
</dbReference>
<comment type="similarity">
    <text evidence="1 2">Belongs to the cytochrome P450 family.</text>
</comment>
<keyword evidence="2" id="KW-0479">Metal-binding</keyword>
<dbReference type="PRINTS" id="PR00359">
    <property type="entry name" value="BP450"/>
</dbReference>
<gene>
    <name evidence="3" type="ORF">M4V62_02955</name>
</gene>